<dbReference type="RefSeq" id="WP_231819472.1">
    <property type="nucleotide sequence ID" value="NZ_CP082781.1"/>
</dbReference>
<evidence type="ECO:0000313" key="2">
    <source>
        <dbReference type="Proteomes" id="UP001199642"/>
    </source>
</evidence>
<keyword evidence="2" id="KW-1185">Reference proteome</keyword>
<dbReference type="EMBL" id="CP082781">
    <property type="protein sequence ID" value="UGS25650.1"/>
    <property type="molecule type" value="Genomic_DNA"/>
</dbReference>
<gene>
    <name evidence="1" type="ORF">K8F61_13340</name>
</gene>
<reference evidence="1 2" key="1">
    <citation type="submission" date="2023-01" db="EMBL/GenBank/DDBJ databases">
        <title>Characterization of estradiol degrading bacteria Microbacterium sp. MZT7 and reveal degrading genes through genome analysis.</title>
        <authorList>
            <person name="Hao P."/>
            <person name="Gao Y."/>
        </authorList>
    </citation>
    <scope>NUCLEOTIDE SEQUENCE [LARGE SCALE GENOMIC DNA]</scope>
    <source>
        <strain evidence="1 2">MZT7</strain>
    </source>
</reference>
<protein>
    <submittedName>
        <fullName evidence="1">Uncharacterized protein</fullName>
    </submittedName>
</protein>
<evidence type="ECO:0000313" key="1">
    <source>
        <dbReference type="EMBL" id="UGS25650.1"/>
    </source>
</evidence>
<accession>A0ABY3RRZ4</accession>
<proteinExistence type="predicted"/>
<organism evidence="1 2">
    <name type="scientific">Microbacterium resistens</name>
    <dbReference type="NCBI Taxonomy" id="156977"/>
    <lineage>
        <taxon>Bacteria</taxon>
        <taxon>Bacillati</taxon>
        <taxon>Actinomycetota</taxon>
        <taxon>Actinomycetes</taxon>
        <taxon>Micrococcales</taxon>
        <taxon>Microbacteriaceae</taxon>
        <taxon>Microbacterium</taxon>
    </lineage>
</organism>
<dbReference type="Proteomes" id="UP001199642">
    <property type="component" value="Chromosome"/>
</dbReference>
<name>A0ABY3RRZ4_9MICO</name>
<sequence>MDFAATPVAGASRFSRMMQTLLGPLGISATRSAMRKDLEDIKRAAEHVP</sequence>